<dbReference type="Pfam" id="PF01571">
    <property type="entry name" value="GCV_T"/>
    <property type="match status" value="1"/>
</dbReference>
<dbReference type="SUPFAM" id="SSF103025">
    <property type="entry name" value="Folate-binding domain"/>
    <property type="match status" value="1"/>
</dbReference>
<evidence type="ECO:0000313" key="3">
    <source>
        <dbReference type="EMBL" id="MBC8519985.1"/>
    </source>
</evidence>
<dbReference type="GO" id="GO:0016226">
    <property type="term" value="P:iron-sulfur cluster assembly"/>
    <property type="evidence" value="ECO:0007669"/>
    <property type="project" value="TreeGrafter"/>
</dbReference>
<reference evidence="3 4" key="1">
    <citation type="submission" date="2020-08" db="EMBL/GenBank/DDBJ databases">
        <title>Bridging the membrane lipid divide: bacteria of the FCB group superphylum have the potential to synthesize archaeal ether lipids.</title>
        <authorList>
            <person name="Villanueva L."/>
            <person name="Von Meijenfeldt F.A.B."/>
            <person name="Westbye A.B."/>
            <person name="Yadav S."/>
            <person name="Hopmans E.C."/>
            <person name="Dutilh B.E."/>
            <person name="Sinninghe Damste J.S."/>
        </authorList>
    </citation>
    <scope>NUCLEOTIDE SEQUENCE [LARGE SCALE GENOMIC DNA]</scope>
    <source>
        <strain evidence="3">NIOZ-UU100</strain>
    </source>
</reference>
<evidence type="ECO:0000313" key="4">
    <source>
        <dbReference type="Proteomes" id="UP000654401"/>
    </source>
</evidence>
<feature type="region of interest" description="Disordered" evidence="1">
    <location>
        <begin position="281"/>
        <end position="300"/>
    </location>
</feature>
<dbReference type="NCBIfam" id="TIGR03317">
    <property type="entry name" value="ygfZ_signature"/>
    <property type="match status" value="1"/>
</dbReference>
<organism evidence="3 4">
    <name type="scientific">Candidatus Thiopontia autotrophica</name>
    <dbReference type="NCBI Taxonomy" id="2841688"/>
    <lineage>
        <taxon>Bacteria</taxon>
        <taxon>Pseudomonadati</taxon>
        <taxon>Pseudomonadota</taxon>
        <taxon>Gammaproteobacteria</taxon>
        <taxon>Candidatus Thiopontia</taxon>
    </lineage>
</organism>
<accession>A0A8J6PED6</accession>
<feature type="domain" description="GCVT N-terminal" evidence="2">
    <location>
        <begin position="28"/>
        <end position="155"/>
    </location>
</feature>
<dbReference type="InterPro" id="IPR006222">
    <property type="entry name" value="GCVT_N"/>
</dbReference>
<dbReference type="PANTHER" id="PTHR22602">
    <property type="entry name" value="TRANSFERASE CAF17, MITOCHONDRIAL-RELATED"/>
    <property type="match status" value="1"/>
</dbReference>
<dbReference type="SUPFAM" id="SSF101790">
    <property type="entry name" value="Aminomethyltransferase beta-barrel domain"/>
    <property type="match status" value="1"/>
</dbReference>
<dbReference type="AlphaFoldDB" id="A0A8J6PED6"/>
<dbReference type="InterPro" id="IPR029043">
    <property type="entry name" value="GcvT/YgfZ_C"/>
</dbReference>
<proteinExistence type="predicted"/>
<comment type="caution">
    <text evidence="3">The sequence shown here is derived from an EMBL/GenBank/DDBJ whole genome shotgun (WGS) entry which is preliminary data.</text>
</comment>
<dbReference type="EMBL" id="JACNFK010000031">
    <property type="protein sequence ID" value="MBC8519985.1"/>
    <property type="molecule type" value="Genomic_DNA"/>
</dbReference>
<name>A0A8J6PED6_9GAMM</name>
<feature type="compositionally biased region" description="Low complexity" evidence="1">
    <location>
        <begin position="285"/>
        <end position="294"/>
    </location>
</feature>
<dbReference type="Gene3D" id="3.30.70.1400">
    <property type="entry name" value="Aminomethyltransferase beta-barrel domains"/>
    <property type="match status" value="1"/>
</dbReference>
<dbReference type="PIRSF" id="PIRSF006487">
    <property type="entry name" value="GcvT"/>
    <property type="match status" value="1"/>
</dbReference>
<protein>
    <submittedName>
        <fullName evidence="3">Folate-binding protein YgfZ</fullName>
    </submittedName>
</protein>
<sequence>MNSEWLNFLQGSGAEIENECVTSFGNPEQERHVVSSGDVMCDLSHLAVLEVSGDDSADFLQNQFTNDIGALDIGKSQLDGWCSPKGRLLVLFHVIRHENNKFLLLLPEELRDYAQKRLQMFVMRSSVTIDDLSNQLVRIGVSGPDAEQQLSSLVDHLPENIDDTVNANNIQVIRLRPTLYQRFLVITDSIHAEKVWSHLDVQSTPVSREPWELLDIRAGAPSITLKTQESFVPQMVNLQALNGLSFTKGCYPGQEVVARMEYLGKLKRKMYRITILDESTPADGSSLYSKSSSSPQGAGEIVSVQKDGDGVWEGLAVLEVAIADAGDLTLHEDETIPVTVQELTAKD</sequence>
<dbReference type="InterPro" id="IPR017703">
    <property type="entry name" value="YgfZ/GCV_T_CS"/>
</dbReference>
<dbReference type="Gene3D" id="3.30.70.1630">
    <property type="match status" value="1"/>
</dbReference>
<evidence type="ECO:0000256" key="1">
    <source>
        <dbReference type="SAM" id="MobiDB-lite"/>
    </source>
</evidence>
<dbReference type="InterPro" id="IPR045179">
    <property type="entry name" value="YgfZ/GcvT"/>
</dbReference>
<gene>
    <name evidence="3" type="ORF">H8D24_06235</name>
</gene>
<evidence type="ECO:0000259" key="2">
    <source>
        <dbReference type="Pfam" id="PF01571"/>
    </source>
</evidence>
<dbReference type="PANTHER" id="PTHR22602:SF0">
    <property type="entry name" value="TRANSFERASE CAF17, MITOCHONDRIAL-RELATED"/>
    <property type="match status" value="1"/>
</dbReference>
<dbReference type="Proteomes" id="UP000654401">
    <property type="component" value="Unassembled WGS sequence"/>
</dbReference>
<dbReference type="Gene3D" id="2.40.30.160">
    <property type="match status" value="1"/>
</dbReference>